<dbReference type="AlphaFoldDB" id="A0A179CAP7"/>
<dbReference type="Proteomes" id="UP000078520">
    <property type="component" value="Unassembled WGS sequence"/>
</dbReference>
<sequence length="85" mass="10149">MIYNAEAIIDYDYAAHKNRYRMPLNERASIFLPFAALAGFDEEIQKVINQHITSMKQRQPQRRLSQMGLKVKKQRNQRLYTTNYI</sequence>
<name>A0A179CAP7_9LACO</name>
<reference evidence="2" key="1">
    <citation type="submission" date="2016-03" db="EMBL/GenBank/DDBJ databases">
        <authorList>
            <person name="Johnson T.J."/>
            <person name="Youmans B."/>
            <person name="Case K."/>
            <person name="Noll S."/>
        </authorList>
    </citation>
    <scope>NUCLEOTIDE SEQUENCE [LARGE SCALE GENOMIC DNA]</scope>
    <source>
        <strain evidence="2">UMNLAv8</strain>
    </source>
</reference>
<dbReference type="EMBL" id="LVKI01000007">
    <property type="protein sequence ID" value="OAQ08770.1"/>
    <property type="molecule type" value="Genomic_DNA"/>
</dbReference>
<gene>
    <name evidence="1" type="ORF">A3O14_02605</name>
</gene>
<comment type="caution">
    <text evidence="1">The sequence shown here is derived from an EMBL/GenBank/DDBJ whole genome shotgun (WGS) entry which is preliminary data.</text>
</comment>
<organism evidence="1 2">
    <name type="scientific">Ligilactobacillus aviarius</name>
    <dbReference type="NCBI Taxonomy" id="1606"/>
    <lineage>
        <taxon>Bacteria</taxon>
        <taxon>Bacillati</taxon>
        <taxon>Bacillota</taxon>
        <taxon>Bacilli</taxon>
        <taxon>Lactobacillales</taxon>
        <taxon>Lactobacillaceae</taxon>
        <taxon>Ligilactobacillus</taxon>
    </lineage>
</organism>
<dbReference type="OrthoDB" id="361760at2"/>
<proteinExistence type="predicted"/>
<evidence type="ECO:0000313" key="2">
    <source>
        <dbReference type="Proteomes" id="UP000078520"/>
    </source>
</evidence>
<dbReference type="RefSeq" id="WP_064207933.1">
    <property type="nucleotide sequence ID" value="NZ_LVKC01000004.1"/>
</dbReference>
<protein>
    <submittedName>
        <fullName evidence="1">Uncharacterized protein</fullName>
    </submittedName>
</protein>
<evidence type="ECO:0000313" key="1">
    <source>
        <dbReference type="EMBL" id="OAQ08770.1"/>
    </source>
</evidence>
<accession>A0A179CAP7</accession>